<feature type="transmembrane region" description="Helical" evidence="1">
    <location>
        <begin position="57"/>
        <end position="79"/>
    </location>
</feature>
<evidence type="ECO:0000313" key="4">
    <source>
        <dbReference type="Proteomes" id="UP000823604"/>
    </source>
</evidence>
<gene>
    <name evidence="3" type="ORF">IAB81_03285</name>
</gene>
<accession>A0A9D9II74</accession>
<reference evidence="3" key="1">
    <citation type="submission" date="2020-10" db="EMBL/GenBank/DDBJ databases">
        <authorList>
            <person name="Gilroy R."/>
        </authorList>
    </citation>
    <scope>NUCLEOTIDE SEQUENCE</scope>
    <source>
        <strain evidence="3">B1-8020</strain>
    </source>
</reference>
<reference evidence="3" key="2">
    <citation type="journal article" date="2021" name="PeerJ">
        <title>Extensive microbial diversity within the chicken gut microbiome revealed by metagenomics and culture.</title>
        <authorList>
            <person name="Gilroy R."/>
            <person name="Ravi A."/>
            <person name="Getino M."/>
            <person name="Pursley I."/>
            <person name="Horton D.L."/>
            <person name="Alikhan N.F."/>
            <person name="Baker D."/>
            <person name="Gharbi K."/>
            <person name="Hall N."/>
            <person name="Watson M."/>
            <person name="Adriaenssens E.M."/>
            <person name="Foster-Nyarko E."/>
            <person name="Jarju S."/>
            <person name="Secka A."/>
            <person name="Antonio M."/>
            <person name="Oren A."/>
            <person name="Chaudhuri R.R."/>
            <person name="La Ragione R."/>
            <person name="Hildebrand F."/>
            <person name="Pallen M.J."/>
        </authorList>
    </citation>
    <scope>NUCLEOTIDE SEQUENCE</scope>
    <source>
        <strain evidence="3">B1-8020</strain>
    </source>
</reference>
<organism evidence="3 4">
    <name type="scientific">Candidatus Merdivivens pullicola</name>
    <dbReference type="NCBI Taxonomy" id="2840872"/>
    <lineage>
        <taxon>Bacteria</taxon>
        <taxon>Pseudomonadati</taxon>
        <taxon>Bacteroidota</taxon>
        <taxon>Bacteroidia</taxon>
        <taxon>Bacteroidales</taxon>
        <taxon>Muribaculaceae</taxon>
        <taxon>Muribaculaceae incertae sedis</taxon>
        <taxon>Candidatus Merdivivens</taxon>
    </lineage>
</organism>
<feature type="domain" description="YdbS-like PH" evidence="2">
    <location>
        <begin position="86"/>
        <end position="160"/>
    </location>
</feature>
<keyword evidence="1" id="KW-0472">Membrane</keyword>
<comment type="caution">
    <text evidence="3">The sequence shown here is derived from an EMBL/GenBank/DDBJ whole genome shotgun (WGS) entry which is preliminary data.</text>
</comment>
<feature type="transmembrane region" description="Helical" evidence="1">
    <location>
        <begin position="31"/>
        <end position="51"/>
    </location>
</feature>
<dbReference type="EMBL" id="JADIMA010000033">
    <property type="protein sequence ID" value="MBO8472635.1"/>
    <property type="molecule type" value="Genomic_DNA"/>
</dbReference>
<dbReference type="AlphaFoldDB" id="A0A9D9II74"/>
<dbReference type="PANTHER" id="PTHR34473">
    <property type="entry name" value="UPF0699 TRANSMEMBRANE PROTEIN YDBS"/>
    <property type="match status" value="1"/>
</dbReference>
<dbReference type="Proteomes" id="UP000823604">
    <property type="component" value="Unassembled WGS sequence"/>
</dbReference>
<protein>
    <submittedName>
        <fullName evidence="3">PH domain-containing protein</fullName>
    </submittedName>
</protein>
<dbReference type="Pfam" id="PF03703">
    <property type="entry name" value="bPH_2"/>
    <property type="match status" value="1"/>
</dbReference>
<keyword evidence="1" id="KW-0812">Transmembrane</keyword>
<keyword evidence="1" id="KW-1133">Transmembrane helix</keyword>
<name>A0A9D9II74_9BACT</name>
<proteinExistence type="predicted"/>
<evidence type="ECO:0000313" key="3">
    <source>
        <dbReference type="EMBL" id="MBO8472635.1"/>
    </source>
</evidence>
<dbReference type="InterPro" id="IPR005182">
    <property type="entry name" value="YdbS-like_PH"/>
</dbReference>
<sequence>MTNRQWNLDDIDRVEDLSYAPLEKSYLKAQAVMTALSWFGLMLLPICLFFVDEFVGRRLIVICAEAAMFTAALVNLMLLPKAYSYKGYAVREHDITYRSGIIFPKTVTVPFCKVQQVSIRQNPVTKMFGLYAVTIVNGAQILAETVIPGLTREKAEEIKSLLIEMGSNESK</sequence>
<dbReference type="PANTHER" id="PTHR34473:SF2">
    <property type="entry name" value="UPF0699 TRANSMEMBRANE PROTEIN YDBT"/>
    <property type="match status" value="1"/>
</dbReference>
<evidence type="ECO:0000256" key="1">
    <source>
        <dbReference type="SAM" id="Phobius"/>
    </source>
</evidence>
<evidence type="ECO:0000259" key="2">
    <source>
        <dbReference type="Pfam" id="PF03703"/>
    </source>
</evidence>